<comment type="catalytic activity">
    <reaction evidence="4">
        <text>RX + glutathione = an S-substituted glutathione + a halide anion + H(+)</text>
        <dbReference type="Rhea" id="RHEA:16437"/>
        <dbReference type="ChEBI" id="CHEBI:15378"/>
        <dbReference type="ChEBI" id="CHEBI:16042"/>
        <dbReference type="ChEBI" id="CHEBI:17792"/>
        <dbReference type="ChEBI" id="CHEBI:57925"/>
        <dbReference type="ChEBI" id="CHEBI:90779"/>
        <dbReference type="EC" id="2.5.1.18"/>
    </reaction>
</comment>
<organism evidence="6 7">
    <name type="scientific">Acrobeloides nanus</name>
    <dbReference type="NCBI Taxonomy" id="290746"/>
    <lineage>
        <taxon>Eukaryota</taxon>
        <taxon>Metazoa</taxon>
        <taxon>Ecdysozoa</taxon>
        <taxon>Nematoda</taxon>
        <taxon>Chromadorea</taxon>
        <taxon>Rhabditida</taxon>
        <taxon>Tylenchina</taxon>
        <taxon>Cephalobomorpha</taxon>
        <taxon>Cephaloboidea</taxon>
        <taxon>Cephalobidae</taxon>
        <taxon>Acrobeloides</taxon>
    </lineage>
</organism>
<feature type="domain" description="GST N-terminal" evidence="5">
    <location>
        <begin position="2"/>
        <end position="79"/>
    </location>
</feature>
<dbReference type="PANTHER" id="PTHR11571:SF224">
    <property type="entry name" value="HEMATOPOIETIC PROSTAGLANDIN D SYNTHASE"/>
    <property type="match status" value="1"/>
</dbReference>
<dbReference type="Proteomes" id="UP000887540">
    <property type="component" value="Unplaced"/>
</dbReference>
<dbReference type="InterPro" id="IPR036249">
    <property type="entry name" value="Thioredoxin-like_sf"/>
</dbReference>
<evidence type="ECO:0000256" key="1">
    <source>
        <dbReference type="ARBA" id="ARBA00012452"/>
    </source>
</evidence>
<dbReference type="WBParaSite" id="ACRNAN_scaffold2146.g16361.t1">
    <property type="protein sequence ID" value="ACRNAN_scaffold2146.g16361.t1"/>
    <property type="gene ID" value="ACRNAN_scaffold2146.g16361"/>
</dbReference>
<reference evidence="7" key="1">
    <citation type="submission" date="2022-11" db="UniProtKB">
        <authorList>
            <consortium name="WormBaseParasite"/>
        </authorList>
    </citation>
    <scope>IDENTIFICATION</scope>
</reference>
<evidence type="ECO:0000256" key="3">
    <source>
        <dbReference type="ARBA" id="ARBA00038317"/>
    </source>
</evidence>
<evidence type="ECO:0000313" key="7">
    <source>
        <dbReference type="WBParaSite" id="ACRNAN_scaffold2146.g16361.t1"/>
    </source>
</evidence>
<proteinExistence type="inferred from homology"/>
<dbReference type="EC" id="2.5.1.18" evidence="1"/>
<keyword evidence="2" id="KW-0808">Transferase</keyword>
<name>A0A914DBV9_9BILA</name>
<keyword evidence="6" id="KW-1185">Reference proteome</keyword>
<dbReference type="SFLD" id="SFLDS00019">
    <property type="entry name" value="Glutathione_Transferase_(cytos"/>
    <property type="match status" value="1"/>
</dbReference>
<evidence type="ECO:0000256" key="2">
    <source>
        <dbReference type="ARBA" id="ARBA00022679"/>
    </source>
</evidence>
<protein>
    <recommendedName>
        <fullName evidence="1">glutathione transferase</fullName>
        <ecNumber evidence="1">2.5.1.18</ecNumber>
    </recommendedName>
</protein>
<dbReference type="GO" id="GO:0004602">
    <property type="term" value="F:glutathione peroxidase activity"/>
    <property type="evidence" value="ECO:0007669"/>
    <property type="project" value="UniProtKB-ARBA"/>
</dbReference>
<comment type="similarity">
    <text evidence="3">Belongs to the GST superfamily. Sigma family.</text>
</comment>
<dbReference type="Pfam" id="PF02798">
    <property type="entry name" value="GST_N"/>
    <property type="match status" value="1"/>
</dbReference>
<dbReference type="CDD" id="cd03039">
    <property type="entry name" value="GST_N_Sigma_like"/>
    <property type="match status" value="1"/>
</dbReference>
<dbReference type="InterPro" id="IPR004045">
    <property type="entry name" value="Glutathione_S-Trfase_N"/>
</dbReference>
<dbReference type="AlphaFoldDB" id="A0A914DBV9"/>
<dbReference type="GO" id="GO:0006749">
    <property type="term" value="P:glutathione metabolic process"/>
    <property type="evidence" value="ECO:0007669"/>
    <property type="project" value="TreeGrafter"/>
</dbReference>
<dbReference type="PROSITE" id="PS50404">
    <property type="entry name" value="GST_NTER"/>
    <property type="match status" value="1"/>
</dbReference>
<evidence type="ECO:0000313" key="6">
    <source>
        <dbReference type="Proteomes" id="UP000887540"/>
    </source>
</evidence>
<dbReference type="SUPFAM" id="SSF52833">
    <property type="entry name" value="Thioredoxin-like"/>
    <property type="match status" value="1"/>
</dbReference>
<dbReference type="GO" id="GO:0004364">
    <property type="term" value="F:glutathione transferase activity"/>
    <property type="evidence" value="ECO:0007669"/>
    <property type="project" value="UniProtKB-EC"/>
</dbReference>
<evidence type="ECO:0000259" key="5">
    <source>
        <dbReference type="PROSITE" id="PS50404"/>
    </source>
</evidence>
<dbReference type="Gene3D" id="1.20.1050.130">
    <property type="match status" value="1"/>
</dbReference>
<sequence>MVHYKISYFDARSLGEPVRLILKYANVPFEDDRIPKDQWPTRKLGMPYNQIPVLWVDGIPLAQSYAIYRFLAKKYGLAGKDDFESAQIDEIADFHKDVTAELSQYLYKKLGFVPGNAVC</sequence>
<dbReference type="InterPro" id="IPR050213">
    <property type="entry name" value="GST_superfamily"/>
</dbReference>
<dbReference type="InterPro" id="IPR040079">
    <property type="entry name" value="Glutathione_S-Trfase"/>
</dbReference>
<accession>A0A914DBV9</accession>
<evidence type="ECO:0000256" key="4">
    <source>
        <dbReference type="ARBA" id="ARBA00047960"/>
    </source>
</evidence>
<dbReference type="FunFam" id="3.40.30.10:FF:000035">
    <property type="entry name" value="hematopoietic prostaglandin D synthase"/>
    <property type="match status" value="1"/>
</dbReference>
<dbReference type="PANTHER" id="PTHR11571">
    <property type="entry name" value="GLUTATHIONE S-TRANSFERASE"/>
    <property type="match status" value="1"/>
</dbReference>